<reference evidence="3" key="1">
    <citation type="submission" date="2016-06" db="UniProtKB">
        <authorList>
            <consortium name="WormBaseParasite"/>
        </authorList>
    </citation>
    <scope>IDENTIFICATION</scope>
</reference>
<dbReference type="OrthoDB" id="6318563at2759"/>
<evidence type="ECO:0000313" key="3">
    <source>
        <dbReference type="WBParaSite" id="SSLN_0000543901-mRNA-1"/>
    </source>
</evidence>
<gene>
    <name evidence="1" type="ORF">SSLN_LOCUS5268</name>
</gene>
<evidence type="ECO:0000313" key="2">
    <source>
        <dbReference type="Proteomes" id="UP000275846"/>
    </source>
</evidence>
<dbReference type="EMBL" id="UYSU01033182">
    <property type="protein sequence ID" value="VDL91653.1"/>
    <property type="molecule type" value="Genomic_DNA"/>
</dbReference>
<sequence length="217" mass="23338">MGSEPPATSPASGLLNSVLTLGSGGGGRQSAVDAAQVYYHFKLNHAQVNVPAQLYHEQTVDIVEIDGRTAVCAATPGMFDSRISHFPQLKKSCSVDDSNPAVYGPCIKGTAPLLSSDITTLLTEKSQIPKRWAELFRSVLNCSSVISNAAIHRLPQVDTNNDLDLPPSLPETMWAVQQISNGKAPGSDAIPPEVYKHGGPRQMAGLTTLFQEMWRQE</sequence>
<evidence type="ECO:0000313" key="1">
    <source>
        <dbReference type="EMBL" id="VDL91653.1"/>
    </source>
</evidence>
<reference evidence="1 2" key="2">
    <citation type="submission" date="2018-11" db="EMBL/GenBank/DDBJ databases">
        <authorList>
            <consortium name="Pathogen Informatics"/>
        </authorList>
    </citation>
    <scope>NUCLEOTIDE SEQUENCE [LARGE SCALE GENOMIC DNA]</scope>
    <source>
        <strain evidence="1 2">NST_G2</strain>
    </source>
</reference>
<dbReference type="Proteomes" id="UP000275846">
    <property type="component" value="Unassembled WGS sequence"/>
</dbReference>
<dbReference type="WBParaSite" id="SSLN_0000543901-mRNA-1">
    <property type="protein sequence ID" value="SSLN_0000543901-mRNA-1"/>
    <property type="gene ID" value="SSLN_0000543901"/>
</dbReference>
<keyword evidence="2" id="KW-1185">Reference proteome</keyword>
<dbReference type="AlphaFoldDB" id="A0A183SM20"/>
<accession>A0A183SM20</accession>
<proteinExistence type="predicted"/>
<organism evidence="3">
    <name type="scientific">Schistocephalus solidus</name>
    <name type="common">Tapeworm</name>
    <dbReference type="NCBI Taxonomy" id="70667"/>
    <lineage>
        <taxon>Eukaryota</taxon>
        <taxon>Metazoa</taxon>
        <taxon>Spiralia</taxon>
        <taxon>Lophotrochozoa</taxon>
        <taxon>Platyhelminthes</taxon>
        <taxon>Cestoda</taxon>
        <taxon>Eucestoda</taxon>
        <taxon>Diphyllobothriidea</taxon>
        <taxon>Diphyllobothriidae</taxon>
        <taxon>Schistocephalus</taxon>
    </lineage>
</organism>
<name>A0A183SM20_SCHSO</name>
<protein>
    <submittedName>
        <fullName evidence="3">Mediator of RNA polymerase II transcription subunit 25</fullName>
    </submittedName>
</protein>